<dbReference type="Gene3D" id="3.40.50.300">
    <property type="entry name" value="P-loop containing nucleotide triphosphate hydrolases"/>
    <property type="match status" value="1"/>
</dbReference>
<dbReference type="PROSITE" id="PS00676">
    <property type="entry name" value="SIGMA54_INTERACT_2"/>
    <property type="match status" value="1"/>
</dbReference>
<protein>
    <submittedName>
        <fullName evidence="1">Sensory box protein</fullName>
    </submittedName>
</protein>
<dbReference type="InterPro" id="IPR000014">
    <property type="entry name" value="PAS"/>
</dbReference>
<dbReference type="GeneID" id="93645542"/>
<dbReference type="PROSITE" id="PS50112">
    <property type="entry name" value="PAS"/>
    <property type="match status" value="1"/>
</dbReference>
<dbReference type="Pfam" id="PF00158">
    <property type="entry name" value="Sigma54_activat"/>
    <property type="match status" value="1"/>
</dbReference>
<dbReference type="PRINTS" id="PR01590">
    <property type="entry name" value="HTHFIS"/>
</dbReference>
<dbReference type="InterPro" id="IPR003593">
    <property type="entry name" value="AAA+_ATPase"/>
</dbReference>
<dbReference type="GO" id="GO:0043565">
    <property type="term" value="F:sequence-specific DNA binding"/>
    <property type="evidence" value="ECO:0007669"/>
    <property type="project" value="InterPro"/>
</dbReference>
<dbReference type="GO" id="GO:0006355">
    <property type="term" value="P:regulation of DNA-templated transcription"/>
    <property type="evidence" value="ECO:0007669"/>
    <property type="project" value="InterPro"/>
</dbReference>
<dbReference type="InterPro" id="IPR025944">
    <property type="entry name" value="Sigma_54_int_dom_CS"/>
</dbReference>
<dbReference type="EMBL" id="CP009920">
    <property type="protein sequence ID" value="AJI23576.1"/>
    <property type="molecule type" value="Genomic_DNA"/>
</dbReference>
<dbReference type="AlphaFoldDB" id="A0A0B6AJ80"/>
<dbReference type="InterPro" id="IPR058031">
    <property type="entry name" value="AAA_lid_NorR"/>
</dbReference>
<dbReference type="SUPFAM" id="SSF52540">
    <property type="entry name" value="P-loop containing nucleoside triphosphate hydrolases"/>
    <property type="match status" value="1"/>
</dbReference>
<dbReference type="InterPro" id="IPR002078">
    <property type="entry name" value="Sigma_54_int"/>
</dbReference>
<dbReference type="Gene3D" id="1.10.10.60">
    <property type="entry name" value="Homeodomain-like"/>
    <property type="match status" value="1"/>
</dbReference>
<dbReference type="Pfam" id="PF25601">
    <property type="entry name" value="AAA_lid_14"/>
    <property type="match status" value="1"/>
</dbReference>
<dbReference type="SUPFAM" id="SSF55785">
    <property type="entry name" value="PYP-like sensor domain (PAS domain)"/>
    <property type="match status" value="1"/>
</dbReference>
<dbReference type="FunFam" id="3.40.50.300:FF:000006">
    <property type="entry name" value="DNA-binding transcriptional regulator NtrC"/>
    <property type="match status" value="1"/>
</dbReference>
<dbReference type="PROSITE" id="PS50045">
    <property type="entry name" value="SIGMA54_INTERACT_4"/>
    <property type="match status" value="1"/>
</dbReference>
<reference evidence="1 2" key="1">
    <citation type="journal article" date="2015" name="Genome Announc.">
        <title>Complete genome sequences for 35 biothreat assay-relevant bacillus species.</title>
        <authorList>
            <person name="Johnson S.L."/>
            <person name="Daligault H.E."/>
            <person name="Davenport K.W."/>
            <person name="Jaissle J."/>
            <person name="Frey K.G."/>
            <person name="Ladner J.T."/>
            <person name="Broomall S.M."/>
            <person name="Bishop-Lilly K.A."/>
            <person name="Bruce D.C."/>
            <person name="Gibbons H.S."/>
            <person name="Coyne S.R."/>
            <person name="Lo C.C."/>
            <person name="Meincke L."/>
            <person name="Munk A.C."/>
            <person name="Koroleva G.I."/>
            <person name="Rosenzweig C.N."/>
            <person name="Palacios G.F."/>
            <person name="Redden C.L."/>
            <person name="Minogue T.D."/>
            <person name="Chain P.S."/>
        </authorList>
    </citation>
    <scope>NUCLEOTIDE SEQUENCE [LARGE SCALE GENOMIC DNA]</scope>
    <source>
        <strain evidence="2">ATCC 14581 / DSM 32 / JCM 2506 / NBRC 15308 / NCIMB 9376 / NCTC 10342 / NRRL B-14308 / VKM B-512</strain>
    </source>
</reference>
<dbReference type="InterPro" id="IPR035965">
    <property type="entry name" value="PAS-like_dom_sf"/>
</dbReference>
<dbReference type="KEGG" id="bmeg:BG04_2075"/>
<organism evidence="1 2">
    <name type="scientific">Priestia megaterium (strain ATCC 14581 / DSM 32 / CCUG 1817 / JCM 2506 / NBRC 15308 / NCIMB 9376 / NCTC 10342 / NRRL B-14308 / VKM B-512 / Ford 19)</name>
    <name type="common">Bacillus megaterium</name>
    <dbReference type="NCBI Taxonomy" id="1348623"/>
    <lineage>
        <taxon>Bacteria</taxon>
        <taxon>Bacillati</taxon>
        <taxon>Bacillota</taxon>
        <taxon>Bacilli</taxon>
        <taxon>Bacillales</taxon>
        <taxon>Bacillaceae</taxon>
        <taxon>Priestia</taxon>
    </lineage>
</organism>
<dbReference type="SUPFAM" id="SSF46689">
    <property type="entry name" value="Homeodomain-like"/>
    <property type="match status" value="1"/>
</dbReference>
<dbReference type="SMART" id="SM00091">
    <property type="entry name" value="PAS"/>
    <property type="match status" value="1"/>
</dbReference>
<proteinExistence type="predicted"/>
<dbReference type="HOGENOM" id="CLU_000445_8_1_9"/>
<dbReference type="InterPro" id="IPR009057">
    <property type="entry name" value="Homeodomain-like_sf"/>
</dbReference>
<dbReference type="NCBIfam" id="TIGR00229">
    <property type="entry name" value="sensory_box"/>
    <property type="match status" value="1"/>
</dbReference>
<dbReference type="InterPro" id="IPR002197">
    <property type="entry name" value="HTH_Fis"/>
</dbReference>
<dbReference type="Gene3D" id="3.30.450.20">
    <property type="entry name" value="PAS domain"/>
    <property type="match status" value="1"/>
</dbReference>
<dbReference type="CDD" id="cd00009">
    <property type="entry name" value="AAA"/>
    <property type="match status" value="1"/>
</dbReference>
<dbReference type="RefSeq" id="WP_034648388.1">
    <property type="nucleotide sequence ID" value="NZ_BCVB01000009.1"/>
</dbReference>
<evidence type="ECO:0000313" key="1">
    <source>
        <dbReference type="EMBL" id="AJI23576.1"/>
    </source>
</evidence>
<dbReference type="Pfam" id="PF13426">
    <property type="entry name" value="PAS_9"/>
    <property type="match status" value="1"/>
</dbReference>
<dbReference type="InterPro" id="IPR027417">
    <property type="entry name" value="P-loop_NTPase"/>
</dbReference>
<accession>A0A0B6AJ80</accession>
<dbReference type="Proteomes" id="UP000031829">
    <property type="component" value="Chromosome"/>
</dbReference>
<dbReference type="InterPro" id="IPR025943">
    <property type="entry name" value="Sigma_54_int_dom_ATP-bd_2"/>
</dbReference>
<dbReference type="GO" id="GO:0005524">
    <property type="term" value="F:ATP binding"/>
    <property type="evidence" value="ECO:0007669"/>
    <property type="project" value="InterPro"/>
</dbReference>
<evidence type="ECO:0000313" key="2">
    <source>
        <dbReference type="Proteomes" id="UP000031829"/>
    </source>
</evidence>
<dbReference type="CDD" id="cd00130">
    <property type="entry name" value="PAS"/>
    <property type="match status" value="1"/>
</dbReference>
<sequence>MASVDQVLINNSFITVEESTSLAKVTSELSNYDFVVVTASTFYVIQKDERYLLTGHDEASSIKKVIADTNWPSSSTSTLANLQANTNWNRPVLIQAENQETTIGLVTPSQWITHLQSQNEILASYFDTLAETINDAVTAVDNEGNVILWNTAAEHTYKIQRDDIMGRKIGEHFKDESIILHTILNEGRPVRGTYHRPNEQTHVLINASPIIRNNRVIGGVATEHDITNIVRLNEEIDVSLLIPKDNPFSSFAGISPEIKQAVDIAKKVASTDMPILLTGEPGSGKEMLAQAIHYGGSKHKEPFLSLNCATIPSGLLEIELFGHQKDVFSEDPTTIAGKLEQAHNGTLFIEEIDKMPLEIQVKFLRYLEERSFYHVGGTEEIQVQTRIVASTTTPLEELLKAGEFHENLYYLLTVINIIIPPLRDHKEDIEALTQQFVQEFSKKYKKKAPFISSEVLEAFMQYDWPGNIRELRNTIERMTFLSDQSLITLTHLPDNLKDASSFTEVQKEEDSLQEARLIEETLQKTYGNKSAAADLLGISRGTLYNKIKEYGLN</sequence>
<dbReference type="PROSITE" id="PS00688">
    <property type="entry name" value="SIGMA54_INTERACT_3"/>
    <property type="match status" value="1"/>
</dbReference>
<dbReference type="PANTHER" id="PTHR32071">
    <property type="entry name" value="TRANSCRIPTIONAL REGULATORY PROTEIN"/>
    <property type="match status" value="1"/>
</dbReference>
<dbReference type="SMART" id="SM00382">
    <property type="entry name" value="AAA"/>
    <property type="match status" value="1"/>
</dbReference>
<name>A0A0B6AJ80_PRIM2</name>
<dbReference type="Pfam" id="PF02954">
    <property type="entry name" value="HTH_8"/>
    <property type="match status" value="1"/>
</dbReference>
<gene>
    <name evidence="1" type="ORF">BG04_2075</name>
</gene>
<dbReference type="Gene3D" id="1.10.8.60">
    <property type="match status" value="1"/>
</dbReference>